<dbReference type="Proteomes" id="UP000522720">
    <property type="component" value="Unassembled WGS sequence"/>
</dbReference>
<dbReference type="InterPro" id="IPR036874">
    <property type="entry name" value="Carbonic_anhydrase_sf"/>
</dbReference>
<protein>
    <recommendedName>
        <fullName evidence="2">carbonic anhydrase</fullName>
        <ecNumber evidence="2">4.2.1.1</ecNumber>
    </recommendedName>
</protein>
<gene>
    <name evidence="7" type="ORF">HF992_05440</name>
</gene>
<feature type="binding site" evidence="6">
    <location>
        <position position="100"/>
    </location>
    <ligand>
        <name>Zn(2+)</name>
        <dbReference type="ChEBI" id="CHEBI:29105"/>
    </ligand>
</feature>
<keyword evidence="4 6" id="KW-0862">Zinc</keyword>
<evidence type="ECO:0000256" key="4">
    <source>
        <dbReference type="ARBA" id="ARBA00022833"/>
    </source>
</evidence>
<evidence type="ECO:0000256" key="6">
    <source>
        <dbReference type="PIRSR" id="PIRSR601765-1"/>
    </source>
</evidence>
<evidence type="ECO:0000313" key="8">
    <source>
        <dbReference type="Proteomes" id="UP000522720"/>
    </source>
</evidence>
<dbReference type="InterPro" id="IPR001765">
    <property type="entry name" value="Carbonic_anhydrase"/>
</dbReference>
<organism evidence="7 8">
    <name type="scientific">Streptococcus ovuberis</name>
    <dbReference type="NCBI Taxonomy" id="1936207"/>
    <lineage>
        <taxon>Bacteria</taxon>
        <taxon>Bacillati</taxon>
        <taxon>Bacillota</taxon>
        <taxon>Bacilli</taxon>
        <taxon>Lactobacillales</taxon>
        <taxon>Streptococcaceae</taxon>
        <taxon>Streptococcus</taxon>
    </lineage>
</organism>
<evidence type="ECO:0000313" key="7">
    <source>
        <dbReference type="EMBL" id="NKZ20289.1"/>
    </source>
</evidence>
<evidence type="ECO:0000256" key="5">
    <source>
        <dbReference type="ARBA" id="ARBA00048348"/>
    </source>
</evidence>
<keyword evidence="8" id="KW-1185">Reference proteome</keyword>
<dbReference type="AlphaFoldDB" id="A0A7X6N1E7"/>
<dbReference type="PANTHER" id="PTHR43175:SF3">
    <property type="entry name" value="CARBON DISULFIDE HYDROLASE"/>
    <property type="match status" value="1"/>
</dbReference>
<dbReference type="SUPFAM" id="SSF53056">
    <property type="entry name" value="beta-carbonic anhydrase, cab"/>
    <property type="match status" value="1"/>
</dbReference>
<proteinExistence type="inferred from homology"/>
<comment type="caution">
    <text evidence="7">The sequence shown here is derived from an EMBL/GenBank/DDBJ whole genome shotgun (WGS) entry which is preliminary data.</text>
</comment>
<dbReference type="GO" id="GO:0004089">
    <property type="term" value="F:carbonate dehydratase activity"/>
    <property type="evidence" value="ECO:0007669"/>
    <property type="project" value="UniProtKB-EC"/>
</dbReference>
<dbReference type="PANTHER" id="PTHR43175">
    <property type="entry name" value="CARBONIC ANHYDRASE"/>
    <property type="match status" value="1"/>
</dbReference>
<sequence>MSLLAEILSYNEKFVEQELFLTYTKPEKTRDLNVVVVTCMDDRLVELAHKALNLTSGEAKIIKNAGALISHPFGSVMRSLIVAVYELKADEIIIMGHKDCGMSKVNTEKMIHSMLDRGINRKDLDLIQYTGIDFERWLRGFSDVFQSVKHDVNLVKNHPLLPSDVPVHGLVIDPETGALDLVVDGYQNVKG</sequence>
<name>A0A7X6N1E7_9STRE</name>
<evidence type="ECO:0000256" key="1">
    <source>
        <dbReference type="ARBA" id="ARBA00006217"/>
    </source>
</evidence>
<reference evidence="7 8" key="1">
    <citation type="submission" date="2020-04" db="EMBL/GenBank/DDBJ databases">
        <title>MicrobeNet Type strains.</title>
        <authorList>
            <person name="Nicholson A.C."/>
        </authorList>
    </citation>
    <scope>NUCLEOTIDE SEQUENCE [LARGE SCALE GENOMIC DNA]</scope>
    <source>
        <strain evidence="7 8">CCUG 69612</strain>
    </source>
</reference>
<evidence type="ECO:0000256" key="3">
    <source>
        <dbReference type="ARBA" id="ARBA00022723"/>
    </source>
</evidence>
<dbReference type="CDD" id="cd03379">
    <property type="entry name" value="beta_CA_cladeD"/>
    <property type="match status" value="1"/>
</dbReference>
<comment type="cofactor">
    <cofactor evidence="6">
        <name>Zn(2+)</name>
        <dbReference type="ChEBI" id="CHEBI:29105"/>
    </cofactor>
    <text evidence="6">Binds 1 zinc ion per subunit.</text>
</comment>
<dbReference type="Gene3D" id="3.40.1050.10">
    <property type="entry name" value="Carbonic anhydrase"/>
    <property type="match status" value="1"/>
</dbReference>
<evidence type="ECO:0000256" key="2">
    <source>
        <dbReference type="ARBA" id="ARBA00012925"/>
    </source>
</evidence>
<comment type="catalytic activity">
    <reaction evidence="5">
        <text>hydrogencarbonate + H(+) = CO2 + H2O</text>
        <dbReference type="Rhea" id="RHEA:10748"/>
        <dbReference type="ChEBI" id="CHEBI:15377"/>
        <dbReference type="ChEBI" id="CHEBI:15378"/>
        <dbReference type="ChEBI" id="CHEBI:16526"/>
        <dbReference type="ChEBI" id="CHEBI:17544"/>
        <dbReference type="EC" id="4.2.1.1"/>
    </reaction>
</comment>
<dbReference type="GO" id="GO:0008270">
    <property type="term" value="F:zinc ion binding"/>
    <property type="evidence" value="ECO:0007669"/>
    <property type="project" value="InterPro"/>
</dbReference>
<keyword evidence="3 6" id="KW-0479">Metal-binding</keyword>
<feature type="binding site" evidence="6">
    <location>
        <position position="97"/>
    </location>
    <ligand>
        <name>Zn(2+)</name>
        <dbReference type="ChEBI" id="CHEBI:29105"/>
    </ligand>
</feature>
<dbReference type="EMBL" id="JAAXPR010000007">
    <property type="protein sequence ID" value="NKZ20289.1"/>
    <property type="molecule type" value="Genomic_DNA"/>
</dbReference>
<dbReference type="Pfam" id="PF00484">
    <property type="entry name" value="Pro_CA"/>
    <property type="match status" value="1"/>
</dbReference>
<feature type="binding site" evidence="6">
    <location>
        <position position="39"/>
    </location>
    <ligand>
        <name>Zn(2+)</name>
        <dbReference type="ChEBI" id="CHEBI:29105"/>
    </ligand>
</feature>
<dbReference type="EC" id="4.2.1.1" evidence="2"/>
<feature type="binding site" evidence="6">
    <location>
        <position position="41"/>
    </location>
    <ligand>
        <name>Zn(2+)</name>
        <dbReference type="ChEBI" id="CHEBI:29105"/>
    </ligand>
</feature>
<comment type="similarity">
    <text evidence="1">Belongs to the beta-class carbonic anhydrase family.</text>
</comment>
<accession>A0A7X6N1E7</accession>
<dbReference type="SMART" id="SM00947">
    <property type="entry name" value="Pro_CA"/>
    <property type="match status" value="1"/>
</dbReference>